<keyword evidence="3 11" id="KW-0812">Transmembrane</keyword>
<evidence type="ECO:0000256" key="1">
    <source>
        <dbReference type="ARBA" id="ARBA00004370"/>
    </source>
</evidence>
<evidence type="ECO:0000256" key="5">
    <source>
        <dbReference type="ARBA" id="ARBA00022989"/>
    </source>
</evidence>
<dbReference type="STRING" id="1764295.A0A5B8MPT3"/>
<accession>A0A5B8MPT3</accession>
<feature type="region of interest" description="Disordered" evidence="10">
    <location>
        <begin position="5854"/>
        <end position="5874"/>
    </location>
</feature>
<dbReference type="InterPro" id="IPR017868">
    <property type="entry name" value="Filamin/ABP280_repeat-like"/>
</dbReference>
<dbReference type="Gene3D" id="2.60.220.50">
    <property type="match status" value="1"/>
</dbReference>
<evidence type="ECO:0000256" key="6">
    <source>
        <dbReference type="ARBA" id="ARBA00023136"/>
    </source>
</evidence>
<feature type="region of interest" description="Disordered" evidence="10">
    <location>
        <begin position="5626"/>
        <end position="5648"/>
    </location>
</feature>
<dbReference type="GO" id="GO:0030036">
    <property type="term" value="P:actin cytoskeleton organization"/>
    <property type="evidence" value="ECO:0007669"/>
    <property type="project" value="InterPro"/>
</dbReference>
<dbReference type="PANTHER" id="PTHR38537">
    <property type="entry name" value="JITTERBUG, ISOFORM N"/>
    <property type="match status" value="1"/>
</dbReference>
<feature type="repeat" description="Filamin" evidence="8">
    <location>
        <begin position="4211"/>
        <end position="4331"/>
    </location>
</feature>
<organism evidence="14 15">
    <name type="scientific">Chloropicon primus</name>
    <dbReference type="NCBI Taxonomy" id="1764295"/>
    <lineage>
        <taxon>Eukaryota</taxon>
        <taxon>Viridiplantae</taxon>
        <taxon>Chlorophyta</taxon>
        <taxon>Chloropicophyceae</taxon>
        <taxon>Chloropicales</taxon>
        <taxon>Chloropicaceae</taxon>
        <taxon>Chloropicon</taxon>
    </lineage>
</organism>
<evidence type="ECO:0000256" key="10">
    <source>
        <dbReference type="SAM" id="MobiDB-lite"/>
    </source>
</evidence>
<dbReference type="Pfam" id="PF01477">
    <property type="entry name" value="PLAT"/>
    <property type="match status" value="1"/>
</dbReference>
<gene>
    <name evidence="14" type="ORF">A3770_05p38100</name>
</gene>
<dbReference type="InterPro" id="IPR044801">
    <property type="entry name" value="Filamin"/>
</dbReference>
<feature type="compositionally biased region" description="Basic residues" evidence="10">
    <location>
        <begin position="6290"/>
        <end position="6299"/>
    </location>
</feature>
<evidence type="ECO:0000256" key="3">
    <source>
        <dbReference type="ARBA" id="ARBA00022692"/>
    </source>
</evidence>
<feature type="region of interest" description="Disordered" evidence="10">
    <location>
        <begin position="2487"/>
        <end position="2514"/>
    </location>
</feature>
<dbReference type="SUPFAM" id="SSF49723">
    <property type="entry name" value="Lipase/lipooxygenase domain (PLAT/LH2 domain)"/>
    <property type="match status" value="1"/>
</dbReference>
<feature type="repeat" description="Filamin" evidence="8">
    <location>
        <begin position="2684"/>
        <end position="2706"/>
    </location>
</feature>
<dbReference type="PROSITE" id="PS50221">
    <property type="entry name" value="GAIN_B"/>
    <property type="match status" value="1"/>
</dbReference>
<feature type="transmembrane region" description="Helical" evidence="11">
    <location>
        <begin position="5915"/>
        <end position="5934"/>
    </location>
</feature>
<dbReference type="Pfam" id="PF00630">
    <property type="entry name" value="Filamin"/>
    <property type="match status" value="3"/>
</dbReference>
<keyword evidence="6 11" id="KW-0472">Membrane</keyword>
<evidence type="ECO:0000256" key="7">
    <source>
        <dbReference type="ARBA" id="ARBA00023157"/>
    </source>
</evidence>
<dbReference type="CDD" id="cd23767">
    <property type="entry name" value="IQCD"/>
    <property type="match status" value="1"/>
</dbReference>
<dbReference type="PANTHER" id="PTHR38537:SF8">
    <property type="entry name" value="FILAMIN-A"/>
    <property type="match status" value="1"/>
</dbReference>
<keyword evidence="5 11" id="KW-1133">Transmembrane helix</keyword>
<name>A0A5B8MPT3_9CHLO</name>
<feature type="repeat" description="Filamin" evidence="8">
    <location>
        <begin position="2861"/>
        <end position="2965"/>
    </location>
</feature>
<feature type="region of interest" description="Disordered" evidence="10">
    <location>
        <begin position="6270"/>
        <end position="6395"/>
    </location>
</feature>
<dbReference type="Gene3D" id="1.20.5.190">
    <property type="match status" value="1"/>
</dbReference>
<dbReference type="GO" id="GO:0051015">
    <property type="term" value="F:actin filament binding"/>
    <property type="evidence" value="ECO:0007669"/>
    <property type="project" value="InterPro"/>
</dbReference>
<dbReference type="SMART" id="SM00308">
    <property type="entry name" value="LH2"/>
    <property type="match status" value="1"/>
</dbReference>
<evidence type="ECO:0000259" key="12">
    <source>
        <dbReference type="PROSITE" id="PS50095"/>
    </source>
</evidence>
<comment type="subcellular location">
    <subcellularLocation>
        <location evidence="1">Membrane</location>
    </subcellularLocation>
</comment>
<feature type="region of interest" description="Disordered" evidence="10">
    <location>
        <begin position="5306"/>
        <end position="5379"/>
    </location>
</feature>
<evidence type="ECO:0000313" key="15">
    <source>
        <dbReference type="Proteomes" id="UP000316726"/>
    </source>
</evidence>
<evidence type="ECO:0000256" key="2">
    <source>
        <dbReference type="ARBA" id="ARBA00007200"/>
    </source>
</evidence>
<feature type="repeat" description="Filamin" evidence="8">
    <location>
        <begin position="3627"/>
        <end position="3665"/>
    </location>
</feature>
<dbReference type="SMART" id="SM00557">
    <property type="entry name" value="IG_FLMN"/>
    <property type="match status" value="2"/>
</dbReference>
<dbReference type="InterPro" id="IPR000203">
    <property type="entry name" value="GPS"/>
</dbReference>
<dbReference type="InterPro" id="IPR001024">
    <property type="entry name" value="PLAT/LH2_dom"/>
</dbReference>
<feature type="repeat" description="Filamin" evidence="8">
    <location>
        <begin position="4542"/>
        <end position="4576"/>
    </location>
</feature>
<dbReference type="Pfam" id="PF02010">
    <property type="entry name" value="REJ"/>
    <property type="match status" value="1"/>
</dbReference>
<dbReference type="InterPro" id="IPR046338">
    <property type="entry name" value="GAIN_dom_sf"/>
</dbReference>
<dbReference type="PROSITE" id="PS50096">
    <property type="entry name" value="IQ"/>
    <property type="match status" value="1"/>
</dbReference>
<dbReference type="InterPro" id="IPR014756">
    <property type="entry name" value="Ig_E-set"/>
</dbReference>
<dbReference type="PROSITE" id="PS50194">
    <property type="entry name" value="FILAMIN_REPEAT"/>
    <property type="match status" value="7"/>
</dbReference>
<dbReference type="EMBL" id="CP031038">
    <property type="protein sequence ID" value="QDZ21292.1"/>
    <property type="molecule type" value="Genomic_DNA"/>
</dbReference>
<feature type="repeat" description="Filamin" evidence="8">
    <location>
        <begin position="3676"/>
        <end position="3778"/>
    </location>
</feature>
<evidence type="ECO:0000256" key="11">
    <source>
        <dbReference type="SAM" id="Phobius"/>
    </source>
</evidence>
<feature type="region of interest" description="Disordered" evidence="10">
    <location>
        <begin position="6139"/>
        <end position="6217"/>
    </location>
</feature>
<dbReference type="Gene3D" id="2.60.40.10">
    <property type="entry name" value="Immunoglobulins"/>
    <property type="match status" value="12"/>
</dbReference>
<feature type="compositionally biased region" description="Low complexity" evidence="10">
    <location>
        <begin position="5311"/>
        <end position="5344"/>
    </location>
</feature>
<dbReference type="InterPro" id="IPR001298">
    <property type="entry name" value="Filamin/ABP280_rpt"/>
</dbReference>
<dbReference type="OrthoDB" id="5322100at2759"/>
<dbReference type="Proteomes" id="UP000316726">
    <property type="component" value="Chromosome 5"/>
</dbReference>
<reference evidence="14 15" key="1">
    <citation type="submission" date="2018-07" db="EMBL/GenBank/DDBJ databases">
        <title>The complete nuclear genome of the prasinophyte Chloropicon primus (CCMP1205).</title>
        <authorList>
            <person name="Pombert J.-F."/>
            <person name="Otis C."/>
            <person name="Turmel M."/>
            <person name="Lemieux C."/>
        </authorList>
    </citation>
    <scope>NUCLEOTIDE SEQUENCE [LARGE SCALE GENOMIC DNA]</scope>
    <source>
        <strain evidence="14 15">CCMP1205</strain>
    </source>
</reference>
<feature type="compositionally biased region" description="Low complexity" evidence="10">
    <location>
        <begin position="5357"/>
        <end position="5369"/>
    </location>
</feature>
<dbReference type="Pfam" id="PF01825">
    <property type="entry name" value="GPS"/>
    <property type="match status" value="1"/>
</dbReference>
<feature type="domain" description="GAIN-B" evidence="13">
    <location>
        <begin position="5612"/>
        <end position="5782"/>
    </location>
</feature>
<feature type="domain" description="PLAT" evidence="12">
    <location>
        <begin position="5997"/>
        <end position="6123"/>
    </location>
</feature>
<feature type="transmembrane region" description="Helical" evidence="11">
    <location>
        <begin position="5802"/>
        <end position="5823"/>
    </location>
</feature>
<dbReference type="PROSITE" id="PS50095">
    <property type="entry name" value="PLAT"/>
    <property type="match status" value="1"/>
</dbReference>
<protein>
    <submittedName>
        <fullName evidence="14">Uncharacterized protein</fullName>
    </submittedName>
</protein>
<dbReference type="GO" id="GO:0016020">
    <property type="term" value="C:membrane"/>
    <property type="evidence" value="ECO:0007669"/>
    <property type="project" value="UniProtKB-SubCell"/>
</dbReference>
<feature type="compositionally biased region" description="Polar residues" evidence="10">
    <location>
        <begin position="2487"/>
        <end position="2497"/>
    </location>
</feature>
<dbReference type="InterPro" id="IPR002859">
    <property type="entry name" value="PKD/REJ-like"/>
</dbReference>
<dbReference type="SUPFAM" id="SSF81296">
    <property type="entry name" value="E set domains"/>
    <property type="match status" value="6"/>
</dbReference>
<feature type="repeat" description="Filamin" evidence="8">
    <location>
        <begin position="1880"/>
        <end position="1985"/>
    </location>
</feature>
<dbReference type="InterPro" id="IPR036392">
    <property type="entry name" value="PLAT/LH2_dom_sf"/>
</dbReference>
<evidence type="ECO:0000256" key="9">
    <source>
        <dbReference type="PROSITE-ProRule" id="PRU00152"/>
    </source>
</evidence>
<feature type="compositionally biased region" description="Polar residues" evidence="10">
    <location>
        <begin position="6183"/>
        <end position="6198"/>
    </location>
</feature>
<comment type="caution">
    <text evidence="9">Lacks conserved residue(s) required for the propagation of feature annotation.</text>
</comment>
<evidence type="ECO:0000259" key="13">
    <source>
        <dbReference type="PROSITE" id="PS50221"/>
    </source>
</evidence>
<keyword evidence="4" id="KW-0677">Repeat</keyword>
<dbReference type="InterPro" id="IPR057244">
    <property type="entry name" value="GAIN_B"/>
</dbReference>
<keyword evidence="7" id="KW-1015">Disulfide bond</keyword>
<keyword evidence="15" id="KW-1185">Reference proteome</keyword>
<feature type="compositionally biased region" description="Polar residues" evidence="10">
    <location>
        <begin position="6349"/>
        <end position="6380"/>
    </location>
</feature>
<dbReference type="InterPro" id="IPR013783">
    <property type="entry name" value="Ig-like_fold"/>
</dbReference>
<proteinExistence type="inferred from homology"/>
<evidence type="ECO:0000256" key="8">
    <source>
        <dbReference type="PROSITE-ProRule" id="PRU00087"/>
    </source>
</evidence>
<dbReference type="SMART" id="SM00303">
    <property type="entry name" value="GPS"/>
    <property type="match status" value="1"/>
</dbReference>
<evidence type="ECO:0000313" key="14">
    <source>
        <dbReference type="EMBL" id="QDZ21292.1"/>
    </source>
</evidence>
<evidence type="ECO:0000256" key="4">
    <source>
        <dbReference type="ARBA" id="ARBA00022737"/>
    </source>
</evidence>
<feature type="transmembrane region" description="Helical" evidence="11">
    <location>
        <begin position="5940"/>
        <end position="5957"/>
    </location>
</feature>
<sequence length="6633" mass="719232">MAQDVLEGPEEMDTASLIVADIRKPVYVDEDGNFVEADKEKHSETFMPACSQVCAKLPGGATSSSTADCTEVCSYGRVFFSTPGGSSFTPKGVLPGTSEEQPKGLFDTANFGLTTINYLSSKWYTYIPPRGQMPDEDCVALGREPPCGYRPGDVNPYGLRIVSLKGGAQDIQTATMRHLPQAMEYDLLSQSILILTDRFPATNYPTTTGGKPVLTLLAINETTGERHENNLSDTEAGQSVLQFCSAMNAGCEFKPPVFASLPHDYDALAYQATAFDTLNQVFYCVLYNSESPETSKTLFAVKRQTDAASSFTRPGSGEFSVSIVFEQMQYYKWPERLQAISSLELSPKLVESDGAVSFQPVEKGSARGLYAVASVKESVGPCAPVSFGGRGLHCGAALSEEDVLEHNKVYTRTFSKTQLEWSADRPPRCECPNAVVQLNIAEEPSYDPETQLMKLGNFILDPSGEEFTILSYIDERAKEQSDTLPTPSTYPSEQLIPTLSAIQSHRPEDTGSLFFFDKETEGFNIIENEMALLYDPSVVVNQYDVKAKFPLDNFPFFMFNVLQDSKAAEGPLSDIYPLETISSRSYMTTVRTSLELGGLGGLRTGQYVCVEQPMTCETCKSDYRLELEEILGATITSDGDFYQAWQSLFSSGAYTKELFALDEKIRPSDPDTYSFSCPEPCDEYTCDQCLRLFNRPCALYIQAGVPFSADIYALNAFGRQQKYISDDNFTVTITGAGFDAENNPATMPEGDIKLGPVWREEGSGYPGGPLPEGQRPLAGSELFSPDNPLEAVWAYPNYHDFGSTTSLKAGETYDTLCDPDETFVNGKCSRYIVRPRNVQPGVYTVEFSLDKAGNYSIAATLKGLLTYEDETQTTVDLGTDIFNSPYLLTVLPGDTYSLYSSAEGGGLASGQVGVVGSFLLKARDRFGNNRILGGDVVDVFFKGADYVHGAVELLPEDNTYLTEPLGFVPYANVTDTGDGKYLVQYYLISRIREKPFYSIDVQLQKESIPSNEEDPTAPFVIEILQGETSAEKSFGLQSSQSETGLEYVIAGKPSVFTVQAADRFANLQALGGDPFQVTVTDVSLRSLTAGVGGVVSEGGDAESIGARRLQQLDDTFVFSDPTVEIDFDSSEGDLGRYKVEYSIFEVGVATVEVSLYGDNIGPGVPGTAGEFGSPFTLFVSAAETFPGNCILSGPGLEGIAAGDKGESGLGQYVELQLRDEFGNQKSGAVEDAYLRGNGANYPQLTFRYLLDCKDEVVDAKGEEICEGNLPNRDLEGVTFIEKPYIESGPILYDLRTDTVSVDVLTQPISDGRFRSFFTSTLAGVFEMEVLLRPVNLAGSAFTGNFEPIMGEDGGLGTASLNPYASPFTVVVTPSEPSIEYSEIFYYDVPLDKVGRECTAPDPQYDCRSAYDIMYSTLQGKTHEMIASESGLPALPTDFIKGTAGLVSYFGFQLRDKYGNMVKEVEDTSELQVQITGFDAILGQEFEVQVNSDYQGDGRWRMSYLASQTGQYTLKLMNATTSAELLKLEVNDDGAWEPTTEPFSLSVTPADTDPTFCTATGGGLRGGRTGDKPDTLSITVIARDQLGNKKSTDVGEVAIEEASRFKLYVTLCGAASTQACDSRTREGFPGGSLADISEFATTDIPGEYRVQYTPTISPDLIPAEGGYFLLEIEYNGISIGGDTDVLSNDDTTFLKLVPQATTVPERVFALVQKEYLGADPTRSILSTLNGMDYTAGLGQGVVGQAFSLQVQARTKENFDLVEGGMIKRLVVELYDKNDKLVVQASNTWPESQPADTPELVIDQADGTFLVEIPAIPETAAPADVEAGAYDNRVTVADTYYLEIRGAKAGFVDIVEEHLLGFSNKTANPIVFRPGSTKLESVDIFNPSTMTRVVGDLEAPFEIEAGQLIKFFLQSRDRFGNNVRWSAYIGGDNFLGQMIRPSGGANADVPAFVHDNQNGTYLVEFTQVIRGAYKIYLRLDSVALPGSDGLFPFPSPTLAPDQLDNLQLAYHLPMTVLPAPRHVPSCTATTGSGIPLDGLELKVSEEAEIRIIERDRFGNLRDFVSLDLQGSPISFALNFTYSTKGNARQLAQKNFIVNEGEYELAAKDAFHSIPYVAGGSNFLSGEYLVYVFSRYDETGITHSVVSIAGSPSMITVLPGALSLETTIAYGPGIVYDNLNPGTTRAGVPATISLQTRDIYGNDLLSGGEEFLIIVKPLGTGIFSESKFESSATGFYQGEYTSKSSGNMLIQITSQSQLLPTTQFLYEDPVTRILEPRVGSPGAYQDGLERGTVVDSMEDPVSGEIIGTDPGVIVNILPGPLSPSKSYAQDGETSEESVILGGDKYGKINIDGSILEMEVVPVDIFGQKKTDNDDDQRLEARIVYVMNINNETTGIFPYSDETFADRWELDEDGRWISKIALVRKEGLVQFVPSNQDGEGMVPILVAGYYQFEVDVVKFDVADPSLVLERTPIGLEGVAPVSPYKFFANPGQSSGSETSLSFGEEEDATSSRRRRLLQSSSYPATSAFLESAGVDPAEAETYKPDTSYDFSVLAGTERSLSVGLSDAFGNAQLFDELRRLDSLVVRLGETFMNGSSPCFWVEPQFEAGQHDIDNVESNHGCTLLHRGWYQGPGSDVTTSPTPVGPDYSPVGTNGKFLGLQMSAVNNVDTGSFTIRFTPDVQLPAIAYGAYQMDIILNGQHIGASPYRFRVLPGPIFGPRCELFGLKPSYEVNKTIEVGIIARDAFGNNQTSSGKEDFFVVEASVTKKNVFGVPVLVRGCTQNTGAASSSCSFSIAVSGVENMGLYVISMLTTTASEYSLDGAEDHMLEVKFCPNPSLCSDTLNVYNPAGVHATGVYEPYGLRIEPGPTDAASTIAYGTALIEGGVLGQSANFTIEARDIFGNRRFKGGDNFQILIYQPPPQGQLDVDSLQDLDNGRYRVSFSPGVAGSYSIVILFGINSVANSPYRPIFVSNENLVKVSQTRVVNQYGSLLVILPPAVAAEDYELDIQAYSRDSHYSFSYPKTSGGEVFAATLTPPSSNGIPSVKSNVTVLPDEERPGRYTARISGAMIQKSGTYGLAVKACTNGGNATSVSSAMPSVEDLQMVGNTGNNTSVCGQGHVLKHILHSPFMVFVHSGVPDPANSFAVEFANPDALINHGYGWTVGEVLSFTVQIRDRFKNNYDINPASGNVLSLVALKISISRLYDEDAAEFPEVFVEDTNQLGNDEFYVQYTGSSGRFIVFLKTESAGDYHFDVALRGTRIKNGLVDIPIKPAAFDITNSYIESPVRTISVGQSYAFFIRARDVYGNPLISGGDNFLIDLTSSNPILDPGIGENPLNAIGEAQLPQAGIPSLSKEGKYTYSDDFVVGAKVSIADLNDGSYRVLIRSDRAGTVLLTISMYGESEGLPGICGTADAKALCDANALVTSPAFGIISVDVPAGNPSAAESFAENSFGALQQANAGELTRFRLNARDKFRNDQTLPGFNFEVRLKSSDGMSDVIGNVYYSTTASPLGPAGIYIGQYTPILAGNYDLSIRRAGKELKGRIAGTIRRGPFSPFTVLPGSTAGSTTIAVHEYLENNSTFLGFSNQNFVAMAGATTTFSIVTKDRYANPKTVGGEEFVINVGPLAQGLSLDLGNGTYSASYRMTSSGDYKLAILVNNQLVQNPPAFFDASEGGFKLVVMASSTLASRSEIVGVGLTTATAGSTSAFSIQTYDEFGNKKDYGGDTMIAELYSSDTDVVYPINVTDNRDGTYDFGYRLDHAGIFSLSIALESQEGTREVFYSSLSLPEDNPPPVVQIEPGTLSLAETTVKVDESLTYVFDVQTFEILPRDDFGNLITKVGTSDFSVVVSTGLAPNGNLFQFIRTESNPSISEIEGGFQSSVDVNTPGSYVVNVKYGSTLLGRPYVFQVIPAQYEGEIFNPLLQGASDREGRANPEYRVSIRVRDVYGNDLSDSMKSVDNVEGLEGSESCGEYSSEHCPFRVTVTRPDGLRMSSLAGWNNDMINKDDSVGVEVNDSTGIFEAFWAFIRSGNHFVSVSFHSSHDENFPETSDSRGAMVNPTPLDVKVIDLDMVEFGPAKASNTIVTGLGLFGSLAGEPGELNILAARDACILNNAVVAREICLDSDLASEESVLMRKGGAHFNVSIVPVPIAGENTTMDDAGFSFDLEDFEDGSYLLEYKIERAGEYLFNVSMLNPGTNLYDNLYAFAMGGARLITILPGETDAAMSLIKGLPLAGASVAGRRVKFEFTAKDRFGNLQRAKSFELTEDSFEVVVEPILTSEEDIYLPADQALLEKSISIEPTSESSYSASFQPRKAFVYQVSVRLRGKDLGNSPVMQEVIPSGIGSQFNVLTGLSGQTPQEAINAASAKENFTLVLNAFDEFNNKIRIGGDSSKFFMEYVFLKKDIVVETNLVEIADQDDGSYLLHFVPSFTGTYAIRLVVNGVPAVALGESYTAQGDIKSVAAYALQCEPEGPAFKSGTAAEVGSFKLIVRDRDGQIKTVGGDIVYASLVPRSAVNEYDAKLTSASLQVIDESTLPESDPDAVDGPVPGRYRISYNVQNFGEYDISVKINGEDVRGSPSVLQVGKRLPPVQDTAIFSSTATKLTLNFQDSSGIPTRTNRGDLFGLDTCDKLFVASTLTKLGDNARCTFVNPSRMEVLLGFGASILPNEELVFRSDEEANKIVTFERNSLPVSGSVIVERPVVSPLPTIVTRGPTKLSFCEDFHLDASGSYGAAGRALKYSYGILPNVPNDTTISGLLEELSRNSAPRLSLSKDYFAPGVEYTFTISVTNFLLETRTVRHKVTRMPYAIPQILIEGDPVLRTERNKPLYIRANVSVPVGSSDPRCNIDLPKVDFTWGFDNRTVDVQGFPLDPVTRETKTLYIAPGTLVAGKKYNLKVDGEVNGNGTLSNFAYASVEVQYSPIVLAVSMPSKITDDMPFVIDASESLDYDDPSPENPQDPFGPFMFYWSCQKLSPAGELLPEPCFTGSKQAILSQDPLERVLNIPEGLLEEGTYSFAVTASKEPLYAGGAEISGRVKQFQKTVTVTKSASEEVKRRVRRRLMEEEAEGVDDESLKPPQVRIKPVTGIVNANERFALESVVTSSLNGGQFNQSEISIKWEELNGIIDLETSYPDLLGTPHTYKNLVLKKNSLSPGQEYNFQISAFWTKMPELGTTFDVVSLVANGAPSSGLFEVSPVIGHSTSTRFTLKCSGWEDDSDEPVEYEFRYIDPNTNEAIPLVSRSRNNEVTSIMPPLGLGQEEQTIDVTLQAYIVDYYNAKTVTNFTIALMQRTATEVDPIEMHHEQSDCPVMEFLRENDKSGDSANSTGTSSASDSGSNANSTYSSSTEGTTSAASRRGRSLAQNAQNSTTTQSTSGTSSTDDSEVDPPECRYNITGFSASLYRLVENDLALARGTNDVAQLLVIAASVGQLAGEVKAEHEQRPVVPDGFDPPEDLQIILNQDGINSYSNLEQLKVVVEALKDAVTTEKFTKESMDSFGNTYRQVLAHVGEDTDAGSSVLQILDQAGGTGVDSVAASSLLDSMSMLANSYEQSAQTLQNMIRDELLGSGYNSSGANDTSSDGGDGFRRRRLLQQQLVTDQATEVMDMVDKLASAGVKDAVDGEDAFEVSSPNIQVMSAKREDPTGSFNLPKEPGAKDSPSFDVPTGLGSGSGNVEIVSSANKKNPFQGSIASGGKFASAISSSVASFDLKANSSKMNVSIDASSGQQPITIKIPVPKPESSCRKVESKCRYWDEHKQEWSTEGLFELERTDEYLVCQTLHLSSFAVSTDDVVPEFNVVDPFDLDLFSQMTLDNALAMFIVGAIYMLFALVNYLGYRVDNQNRRRMQVEQKLLELDQGIKGLSLTKGGQGISAPWPSKMGSNNKKSALTKEEEESLRSYISKKLLKDSELVAVINVKPGDKYTRPQRLMVLLSIVLGYFATSAIFFGLDPSNIAAKLFIGIFTAMILGPAKTSFKLLFRKSTYYAPRKRPARKKHMQSHKAKALSRSDLCTYQIKVLTSNVPFAGTHKNVHVVLYGDKGRSVTHTLDEGSLIFSEGGKSSKVLFERGEQSVFEIKTQDVGKLDHIDIGHDGKGWGSGWHLNYVVVINKSTGVGAKFPCGLWLDKKLDGGYCERTLNATDPFEDLAILKDAGDSKDKLSPGSPADGSQRSASPPGVPKPVGVPRPRRRRMHGADSPSLGSRASTASNSAQGQSFGGIVPPPPPLAAGQRVRPRRIRTSTASMMAVRAAAAFRGSTLGSRISPMPSTPGLQMRDEFGAPVSQTMGTMGSSTATAIPPPPPENLNAKRRPRRTKARQTVLDVIGMNRVVSALSPGGSDGSVPPPVPPPKASGAPRPRRRAGKNSVHPSPQTPVQRPAQEAQSFSVENVASAHSATKNPRPRPAVQATHRIKNKVLGSIVPSASEGASSEGASGEAPAFYVPPAIDAVVRKIQRRWKKKLLAFKRKQNKAATKIQAHWRAFSLRKKKKEEKAAQKADEIMSGLWWVKAHTQGKVISDGKKDLGFDQLAKKWTSAEQSIISESFQGKMDKKAEGKRTKKVKRRKEPKGGLPRWFIYVTYTACFIFCAIASWFTILYGLKFEPAIGRAWLLSSTFAIFVEMFVQDPIKIAVKVTVLRKLKQALKPSPKRRNK</sequence>
<feature type="transmembrane region" description="Helical" evidence="11">
    <location>
        <begin position="6555"/>
        <end position="6579"/>
    </location>
</feature>
<comment type="similarity">
    <text evidence="2">Belongs to the polycystin family.</text>
</comment>
<feature type="transmembrane region" description="Helical" evidence="11">
    <location>
        <begin position="6585"/>
        <end position="6604"/>
    </location>
</feature>
<dbReference type="Gene3D" id="2.40.180.10">
    <property type="entry name" value="Catalase core domain"/>
    <property type="match status" value="1"/>
</dbReference>